<reference evidence="2" key="1">
    <citation type="submission" date="2015-01" db="EMBL/GenBank/DDBJ databases">
        <title>Draft genome sequence of Rhodococcus pyridinivorans strain KG-16, a hydrocarbon-degrading bacterium.</title>
        <authorList>
            <person name="Aggarwal R.K."/>
            <person name="Dawar C."/>
        </authorList>
    </citation>
    <scope>NUCLEOTIDE SEQUENCE [LARGE SCALE GENOMIC DNA]</scope>
    <source>
        <strain evidence="2">KG-16</strain>
    </source>
</reference>
<name>A0A0V9UEM9_9NOCA</name>
<comment type="caution">
    <text evidence="1">The sequence shown here is derived from an EMBL/GenBank/DDBJ whole genome shotgun (WGS) entry which is preliminary data.</text>
</comment>
<dbReference type="PATRIC" id="fig|1441730.3.peg.4838"/>
<reference evidence="1 2" key="2">
    <citation type="journal article" date="2016" name="Genome Announc.">
        <title>Draft Genome Sequence of a Versatile Hydrocarbon-Degrading Bacterium, Rhodococcus pyridinivorans Strain KG-16, Collected from Oil Fields in India.</title>
        <authorList>
            <person name="Aggarwal R.K."/>
            <person name="Dawar C."/>
            <person name="Phanindranath R."/>
            <person name="Mutnuri L."/>
            <person name="Dayal A.M."/>
        </authorList>
    </citation>
    <scope>NUCLEOTIDE SEQUENCE [LARGE SCALE GENOMIC DNA]</scope>
    <source>
        <strain evidence="1 2">KG-16</strain>
    </source>
</reference>
<dbReference type="Proteomes" id="UP000053060">
    <property type="component" value="Unassembled WGS sequence"/>
</dbReference>
<gene>
    <name evidence="1" type="ORF">Z045_23115</name>
</gene>
<proteinExistence type="predicted"/>
<dbReference type="RefSeq" id="WP_060654405.1">
    <property type="nucleotide sequence ID" value="NZ_AZXY01000015.1"/>
</dbReference>
<sequence>MAETTYDNATLHLSFSRWEAFMVRRSAMEVPISAITGVEVLPGWTSEILGIRSGMVISGFLKVGTFRHPRGIKRLVAMKRGHPVLRVALGGPGVEFGELLLSSPEAYTLADALRSAGVR</sequence>
<accession>A0A0V9UEM9</accession>
<evidence type="ECO:0000313" key="2">
    <source>
        <dbReference type="Proteomes" id="UP000053060"/>
    </source>
</evidence>
<dbReference type="EMBL" id="AZXY01000015">
    <property type="protein sequence ID" value="KSZ56489.1"/>
    <property type="molecule type" value="Genomic_DNA"/>
</dbReference>
<organism evidence="1 2">
    <name type="scientific">Rhodococcus pyridinivorans KG-16</name>
    <dbReference type="NCBI Taxonomy" id="1441730"/>
    <lineage>
        <taxon>Bacteria</taxon>
        <taxon>Bacillati</taxon>
        <taxon>Actinomycetota</taxon>
        <taxon>Actinomycetes</taxon>
        <taxon>Mycobacteriales</taxon>
        <taxon>Nocardiaceae</taxon>
        <taxon>Rhodococcus</taxon>
    </lineage>
</organism>
<dbReference type="AlphaFoldDB" id="A0A0V9UEM9"/>
<evidence type="ECO:0000313" key="1">
    <source>
        <dbReference type="EMBL" id="KSZ56489.1"/>
    </source>
</evidence>
<protein>
    <submittedName>
        <fullName evidence="1">Uncharacterized protein</fullName>
    </submittedName>
</protein>